<feature type="transmembrane region" description="Helical" evidence="1">
    <location>
        <begin position="42"/>
        <end position="62"/>
    </location>
</feature>
<feature type="transmembrane region" description="Helical" evidence="1">
    <location>
        <begin position="12"/>
        <end position="30"/>
    </location>
</feature>
<dbReference type="EMBL" id="JALBGC010000002">
    <property type="protein sequence ID" value="MCI1187013.1"/>
    <property type="molecule type" value="Genomic_DNA"/>
</dbReference>
<dbReference type="Proteomes" id="UP001139193">
    <property type="component" value="Unassembled WGS sequence"/>
</dbReference>
<keyword evidence="1" id="KW-1133">Transmembrane helix</keyword>
<name>A0A9X2AFX7_9BACT</name>
<keyword evidence="3" id="KW-1185">Reference proteome</keyword>
<keyword evidence="1" id="KW-0812">Transmembrane</keyword>
<protein>
    <submittedName>
        <fullName evidence="2">Uncharacterized protein</fullName>
    </submittedName>
</protein>
<organism evidence="2 3">
    <name type="scientific">Hymenobacter cyanobacteriorum</name>
    <dbReference type="NCBI Taxonomy" id="2926463"/>
    <lineage>
        <taxon>Bacteria</taxon>
        <taxon>Pseudomonadati</taxon>
        <taxon>Bacteroidota</taxon>
        <taxon>Cytophagia</taxon>
        <taxon>Cytophagales</taxon>
        <taxon>Hymenobacteraceae</taxon>
        <taxon>Hymenobacter</taxon>
    </lineage>
</organism>
<sequence length="251" mass="28643">MPILARTDFKLGTKILMYGSTVGFGLLAVWNSIDCLRTKDFGHLWIIAIPVFISCVAGFIYTTRHELTLSDMELVQYGFRRKHIPLEQIVSIVENLGAYEVKSPNTSIRITTDLQNKNLFKDQLIAQIQEIDTNKNSLPGRRLANENQHKIFEQIQHMINVGMETETLFEADSSLFEQLTESAYYLVYEHPVHSFLNRAYDAEGEEVSSFLKRLTETPTTSGPNIFVLPHHLEWLILCLGNGDILVKPVEE</sequence>
<evidence type="ECO:0000313" key="3">
    <source>
        <dbReference type="Proteomes" id="UP001139193"/>
    </source>
</evidence>
<accession>A0A9X2AFX7</accession>
<dbReference type="AlphaFoldDB" id="A0A9X2AFX7"/>
<evidence type="ECO:0000256" key="1">
    <source>
        <dbReference type="SAM" id="Phobius"/>
    </source>
</evidence>
<gene>
    <name evidence="2" type="ORF">MON38_06250</name>
</gene>
<dbReference type="RefSeq" id="WP_241935295.1">
    <property type="nucleotide sequence ID" value="NZ_JALBGC010000002.1"/>
</dbReference>
<comment type="caution">
    <text evidence="2">The sequence shown here is derived from an EMBL/GenBank/DDBJ whole genome shotgun (WGS) entry which is preliminary data.</text>
</comment>
<keyword evidence="1" id="KW-0472">Membrane</keyword>
<evidence type="ECO:0000313" key="2">
    <source>
        <dbReference type="EMBL" id="MCI1187013.1"/>
    </source>
</evidence>
<proteinExistence type="predicted"/>
<reference evidence="2" key="1">
    <citation type="submission" date="2022-03" db="EMBL/GenBank/DDBJ databases">
        <title>Bacterial whole genome sequence for Hymenobacter sp. DH14.</title>
        <authorList>
            <person name="Le V."/>
        </authorList>
    </citation>
    <scope>NUCLEOTIDE SEQUENCE</scope>
    <source>
        <strain evidence="2">DH14</strain>
    </source>
</reference>